<dbReference type="EMBL" id="UPTC01002261">
    <property type="protein sequence ID" value="VBB33263.1"/>
    <property type="molecule type" value="Genomic_DNA"/>
</dbReference>
<dbReference type="STRING" id="6277.A0A498SLP5"/>
<dbReference type="SUPFAM" id="SSF48403">
    <property type="entry name" value="Ankyrin repeat"/>
    <property type="match status" value="1"/>
</dbReference>
<dbReference type="InterPro" id="IPR019749">
    <property type="entry name" value="Band_41_domain"/>
</dbReference>
<keyword evidence="4" id="KW-1185">Reference proteome</keyword>
<dbReference type="GO" id="GO:0045454">
    <property type="term" value="P:cell redox homeostasis"/>
    <property type="evidence" value="ECO:0007669"/>
    <property type="project" value="TreeGrafter"/>
</dbReference>
<evidence type="ECO:0000313" key="4">
    <source>
        <dbReference type="Proteomes" id="UP000276991"/>
    </source>
</evidence>
<dbReference type="InterPro" id="IPR011993">
    <property type="entry name" value="PH-like_dom_sf"/>
</dbReference>
<feature type="repeat" description="ANK" evidence="1">
    <location>
        <begin position="295"/>
        <end position="327"/>
    </location>
</feature>
<feature type="repeat" description="ANK" evidence="1">
    <location>
        <begin position="362"/>
        <end position="386"/>
    </location>
</feature>
<dbReference type="PROSITE" id="PS50297">
    <property type="entry name" value="ANK_REP_REGION"/>
    <property type="match status" value="2"/>
</dbReference>
<dbReference type="SUPFAM" id="SSF47031">
    <property type="entry name" value="Second domain of FERM"/>
    <property type="match status" value="1"/>
</dbReference>
<gene>
    <name evidence="3" type="ORF">NAV_LOCUS8054</name>
</gene>
<dbReference type="InterPro" id="IPR057096">
    <property type="entry name" value="KRIT1_FRMD8_FERM_C"/>
</dbReference>
<feature type="repeat" description="ANK" evidence="1">
    <location>
        <begin position="328"/>
        <end position="361"/>
    </location>
</feature>
<dbReference type="InterPro" id="IPR035963">
    <property type="entry name" value="FERM_2"/>
</dbReference>
<dbReference type="InterPro" id="IPR036770">
    <property type="entry name" value="Ankyrin_rpt-contain_sf"/>
</dbReference>
<dbReference type="InterPro" id="IPR014352">
    <property type="entry name" value="FERM/acyl-CoA-bd_prot_sf"/>
</dbReference>
<dbReference type="Gene3D" id="2.30.29.30">
    <property type="entry name" value="Pleckstrin-homology domain (PH domain)/Phosphotyrosine-binding domain (PTB)"/>
    <property type="match status" value="1"/>
</dbReference>
<sequence length="732" mass="83474">MEIVIAVVRMEGEKVDKMNGNAFEVLLVNEPCSSSRHEIRMQLPRCHLSPRGDPAETALTFVQYHCRKWPRRTFEVPLWGDSNLMMQNRSPYNESAQLALYCIPLTENEDGFTKLTKIGHFEALSSVSKHCQTDPECFSVETCHCILQLERMLIWFEKLLINNTLSWLHHQHCKDTNFLSRFFLLPAAKIRIRQCAHNPAYEHEHSSLCHKRIMDYDRNPSSTKKSCDLAEEVRRSNYARAKMMGYEKYDMFIINPLFGTGLHCGNTNELHYYAKGVTLRKSVSSSSSSSAECWSEKYPLHRAAHDNNVDDIRRLLAQGMAANEKDNASWTPLHYSVFYNNLRAAEALLLHQGTDVNASNKVGSTALHFAVLQGSVYMVELLLSHSKINVDAKDSSGRRPIDVCACVPKREYQKVAKLLLNWKRLNKIQVELMDGGSAQLLLTHGQETTAAELHAEMCKELKFNSDSGKLFAMWICSDRLSLQLKADHKPMLHMSKWKSKITKFGNEEIQSNDGDAPKIFFRRDARLTLQKEKMAALTPMALSLLYDECRLNYLKGLYPCSDHDLTSLAAIMLHVIYGAHIQLTEQMLASVIPIHRWPGTGSNLKQMRSRIESEHQARKRTNLIKLQQEFLQICWRFSVYGATFFDAIAFMNKPAKLSIPVHAGVNDYGLHLINAQTKILFHSCPLKSLTWVMKTDRPYIQIYAKPGVDLTLSTPQASHINSLLTRLRSAAE</sequence>
<dbReference type="InterPro" id="IPR019748">
    <property type="entry name" value="FERM_central"/>
</dbReference>
<dbReference type="InterPro" id="IPR000299">
    <property type="entry name" value="FERM_domain"/>
</dbReference>
<dbReference type="PANTHER" id="PTHR13283">
    <property type="entry name" value="KREV INTERACTION TRAPPED 1-RELATED"/>
    <property type="match status" value="1"/>
</dbReference>
<dbReference type="Gene3D" id="1.20.80.10">
    <property type="match status" value="1"/>
</dbReference>
<feature type="domain" description="FERM" evidence="2">
    <location>
        <begin position="426"/>
        <end position="732"/>
    </location>
</feature>
<protein>
    <recommendedName>
        <fullName evidence="2">FERM domain-containing protein</fullName>
    </recommendedName>
</protein>
<proteinExistence type="predicted"/>
<dbReference type="Gene3D" id="1.25.40.20">
    <property type="entry name" value="Ankyrin repeat-containing domain"/>
    <property type="match status" value="1"/>
</dbReference>
<evidence type="ECO:0000259" key="2">
    <source>
        <dbReference type="PROSITE" id="PS50057"/>
    </source>
</evidence>
<dbReference type="CDD" id="cd14473">
    <property type="entry name" value="FERM_B-lobe"/>
    <property type="match status" value="1"/>
</dbReference>
<evidence type="ECO:0000313" key="3">
    <source>
        <dbReference type="EMBL" id="VBB33263.1"/>
    </source>
</evidence>
<name>A0A498SLP5_ACAVI</name>
<dbReference type="GO" id="GO:0005886">
    <property type="term" value="C:plasma membrane"/>
    <property type="evidence" value="ECO:0007669"/>
    <property type="project" value="TreeGrafter"/>
</dbReference>
<dbReference type="Pfam" id="PF12796">
    <property type="entry name" value="Ank_2"/>
    <property type="match status" value="1"/>
</dbReference>
<evidence type="ECO:0000256" key="1">
    <source>
        <dbReference type="PROSITE-ProRule" id="PRU00023"/>
    </source>
</evidence>
<dbReference type="AlphaFoldDB" id="A0A498SLP5"/>
<dbReference type="Pfam" id="PF24522">
    <property type="entry name" value="KRIT1_FRMD8_FERM_C"/>
    <property type="match status" value="1"/>
</dbReference>
<accession>A0A498SLP5</accession>
<dbReference type="SMART" id="SM00295">
    <property type="entry name" value="B41"/>
    <property type="match status" value="1"/>
</dbReference>
<reference evidence="3 4" key="1">
    <citation type="submission" date="2018-08" db="EMBL/GenBank/DDBJ databases">
        <authorList>
            <person name="Laetsch R D."/>
            <person name="Stevens L."/>
            <person name="Kumar S."/>
            <person name="Blaxter L. M."/>
        </authorList>
    </citation>
    <scope>NUCLEOTIDE SEQUENCE [LARGE SCALE GENOMIC DNA]</scope>
</reference>
<dbReference type="OrthoDB" id="194358at2759"/>
<dbReference type="PROSITE" id="PS50057">
    <property type="entry name" value="FERM_3"/>
    <property type="match status" value="1"/>
</dbReference>
<dbReference type="SMART" id="SM00248">
    <property type="entry name" value="ANK"/>
    <property type="match status" value="3"/>
</dbReference>
<dbReference type="InterPro" id="IPR051594">
    <property type="entry name" value="KRIT1/FRMD8"/>
</dbReference>
<dbReference type="InterPro" id="IPR002110">
    <property type="entry name" value="Ankyrin_rpt"/>
</dbReference>
<organism evidence="3 4">
    <name type="scientific">Acanthocheilonema viteae</name>
    <name type="common">Filarial nematode worm</name>
    <name type="synonym">Dipetalonema viteae</name>
    <dbReference type="NCBI Taxonomy" id="6277"/>
    <lineage>
        <taxon>Eukaryota</taxon>
        <taxon>Metazoa</taxon>
        <taxon>Ecdysozoa</taxon>
        <taxon>Nematoda</taxon>
        <taxon>Chromadorea</taxon>
        <taxon>Rhabditida</taxon>
        <taxon>Spirurina</taxon>
        <taxon>Spiruromorpha</taxon>
        <taxon>Filarioidea</taxon>
        <taxon>Onchocercidae</taxon>
        <taxon>Acanthocheilonema</taxon>
    </lineage>
</organism>
<dbReference type="PANTHER" id="PTHR13283:SF11">
    <property type="entry name" value="KREV INTERACTION TRAPPED PROTEIN 1"/>
    <property type="match status" value="1"/>
</dbReference>
<dbReference type="Pfam" id="PF00373">
    <property type="entry name" value="FERM_M"/>
    <property type="match status" value="1"/>
</dbReference>
<dbReference type="Gene3D" id="3.10.20.90">
    <property type="entry name" value="Phosphatidylinositol 3-kinase Catalytic Subunit, Chain A, domain 1"/>
    <property type="match status" value="1"/>
</dbReference>
<dbReference type="PROSITE" id="PS50088">
    <property type="entry name" value="ANK_REPEAT"/>
    <property type="match status" value="3"/>
</dbReference>
<keyword evidence="1" id="KW-0040">ANK repeat</keyword>
<dbReference type="Proteomes" id="UP000276991">
    <property type="component" value="Unassembled WGS sequence"/>
</dbReference>
<dbReference type="GO" id="GO:2000114">
    <property type="term" value="P:regulation of establishment of cell polarity"/>
    <property type="evidence" value="ECO:0007669"/>
    <property type="project" value="TreeGrafter"/>
</dbReference>